<name>A0A3N7FX42_POPTR</name>
<accession>A0A3N7FX42</accession>
<protein>
    <submittedName>
        <fullName evidence="1">Uncharacterized protein</fullName>
    </submittedName>
</protein>
<dbReference type="InParanoid" id="A0A3N7FX42"/>
<proteinExistence type="predicted"/>
<organism evidence="1 2">
    <name type="scientific">Populus trichocarpa</name>
    <name type="common">Western balsam poplar</name>
    <name type="synonym">Populus balsamifera subsp. trichocarpa</name>
    <dbReference type="NCBI Taxonomy" id="3694"/>
    <lineage>
        <taxon>Eukaryota</taxon>
        <taxon>Viridiplantae</taxon>
        <taxon>Streptophyta</taxon>
        <taxon>Embryophyta</taxon>
        <taxon>Tracheophyta</taxon>
        <taxon>Spermatophyta</taxon>
        <taxon>Magnoliopsida</taxon>
        <taxon>eudicotyledons</taxon>
        <taxon>Gunneridae</taxon>
        <taxon>Pentapetalae</taxon>
        <taxon>rosids</taxon>
        <taxon>fabids</taxon>
        <taxon>Malpighiales</taxon>
        <taxon>Salicaceae</taxon>
        <taxon>Saliceae</taxon>
        <taxon>Populus</taxon>
    </lineage>
</organism>
<reference evidence="1 2" key="1">
    <citation type="journal article" date="2006" name="Science">
        <title>The genome of black cottonwood, Populus trichocarpa (Torr. &amp; Gray).</title>
        <authorList>
            <person name="Tuskan G.A."/>
            <person name="Difazio S."/>
            <person name="Jansson S."/>
            <person name="Bohlmann J."/>
            <person name="Grigoriev I."/>
            <person name="Hellsten U."/>
            <person name="Putnam N."/>
            <person name="Ralph S."/>
            <person name="Rombauts S."/>
            <person name="Salamov A."/>
            <person name="Schein J."/>
            <person name="Sterck L."/>
            <person name="Aerts A."/>
            <person name="Bhalerao R.R."/>
            <person name="Bhalerao R.P."/>
            <person name="Blaudez D."/>
            <person name="Boerjan W."/>
            <person name="Brun A."/>
            <person name="Brunner A."/>
            <person name="Busov V."/>
            <person name="Campbell M."/>
            <person name="Carlson J."/>
            <person name="Chalot M."/>
            <person name="Chapman J."/>
            <person name="Chen G.L."/>
            <person name="Cooper D."/>
            <person name="Coutinho P.M."/>
            <person name="Couturier J."/>
            <person name="Covert S."/>
            <person name="Cronk Q."/>
            <person name="Cunningham R."/>
            <person name="Davis J."/>
            <person name="Degroeve S."/>
            <person name="Dejardin A."/>
            <person name="Depamphilis C."/>
            <person name="Detter J."/>
            <person name="Dirks B."/>
            <person name="Dubchak I."/>
            <person name="Duplessis S."/>
            <person name="Ehlting J."/>
            <person name="Ellis B."/>
            <person name="Gendler K."/>
            <person name="Goodstein D."/>
            <person name="Gribskov M."/>
            <person name="Grimwood J."/>
            <person name="Groover A."/>
            <person name="Gunter L."/>
            <person name="Hamberger B."/>
            <person name="Heinze B."/>
            <person name="Helariutta Y."/>
            <person name="Henrissat B."/>
            <person name="Holligan D."/>
            <person name="Holt R."/>
            <person name="Huang W."/>
            <person name="Islam-Faridi N."/>
            <person name="Jones S."/>
            <person name="Jones-Rhoades M."/>
            <person name="Jorgensen R."/>
            <person name="Joshi C."/>
            <person name="Kangasjarvi J."/>
            <person name="Karlsson J."/>
            <person name="Kelleher C."/>
            <person name="Kirkpatrick R."/>
            <person name="Kirst M."/>
            <person name="Kohler A."/>
            <person name="Kalluri U."/>
            <person name="Larimer F."/>
            <person name="Leebens-Mack J."/>
            <person name="Leple J.C."/>
            <person name="Locascio P."/>
            <person name="Lou Y."/>
            <person name="Lucas S."/>
            <person name="Martin F."/>
            <person name="Montanini B."/>
            <person name="Napoli C."/>
            <person name="Nelson D.R."/>
            <person name="Nelson C."/>
            <person name="Nieminen K."/>
            <person name="Nilsson O."/>
            <person name="Pereda V."/>
            <person name="Peter G."/>
            <person name="Philippe R."/>
            <person name="Pilate G."/>
            <person name="Poliakov A."/>
            <person name="Razumovskaya J."/>
            <person name="Richardson P."/>
            <person name="Rinaldi C."/>
            <person name="Ritland K."/>
            <person name="Rouze P."/>
            <person name="Ryaboy D."/>
            <person name="Schmutz J."/>
            <person name="Schrader J."/>
            <person name="Segerman B."/>
            <person name="Shin H."/>
            <person name="Siddiqui A."/>
            <person name="Sterky F."/>
            <person name="Terry A."/>
            <person name="Tsai C.J."/>
            <person name="Uberbacher E."/>
            <person name="Unneberg P."/>
            <person name="Vahala J."/>
            <person name="Wall K."/>
            <person name="Wessler S."/>
            <person name="Yang G."/>
            <person name="Yin T."/>
            <person name="Douglas C."/>
            <person name="Marra M."/>
            <person name="Sandberg G."/>
            <person name="Van de Peer Y."/>
            <person name="Rokhsar D."/>
        </authorList>
    </citation>
    <scope>NUCLEOTIDE SEQUENCE [LARGE SCALE GENOMIC DNA]</scope>
    <source>
        <strain evidence="2">cv. Nisqually</strain>
    </source>
</reference>
<dbReference type="EMBL" id="CM009303">
    <property type="protein sequence ID" value="RQO99549.1"/>
    <property type="molecule type" value="Genomic_DNA"/>
</dbReference>
<dbReference type="AlphaFoldDB" id="A0A3N7FX42"/>
<dbReference type="Proteomes" id="UP000006729">
    <property type="component" value="Chromosome 14"/>
</dbReference>
<evidence type="ECO:0000313" key="1">
    <source>
        <dbReference type="EMBL" id="RQO99549.1"/>
    </source>
</evidence>
<keyword evidence="2" id="KW-1185">Reference proteome</keyword>
<sequence>MLNPNHQTLLSSLPGLMNTFQVLAADRNPPTTFVPQQATTTCQSRIALSCSISINSSPTFARSPPANHSFLLG</sequence>
<gene>
    <name evidence="1" type="ORF">POPTR_014G008466</name>
</gene>
<evidence type="ECO:0000313" key="2">
    <source>
        <dbReference type="Proteomes" id="UP000006729"/>
    </source>
</evidence>